<dbReference type="InterPro" id="IPR020846">
    <property type="entry name" value="MFS_dom"/>
</dbReference>
<evidence type="ECO:0000256" key="5">
    <source>
        <dbReference type="ARBA" id="ARBA00023136"/>
    </source>
</evidence>
<evidence type="ECO:0000256" key="1">
    <source>
        <dbReference type="ARBA" id="ARBA00004651"/>
    </source>
</evidence>
<evidence type="ECO:0000256" key="6">
    <source>
        <dbReference type="SAM" id="Phobius"/>
    </source>
</evidence>
<keyword evidence="4 6" id="KW-1133">Transmembrane helix</keyword>
<feature type="transmembrane region" description="Helical" evidence="6">
    <location>
        <begin position="81"/>
        <end position="99"/>
    </location>
</feature>
<comment type="subcellular location">
    <subcellularLocation>
        <location evidence="1">Cell membrane</location>
        <topology evidence="1">Multi-pass membrane protein</topology>
    </subcellularLocation>
</comment>
<feature type="transmembrane region" description="Helical" evidence="6">
    <location>
        <begin position="223"/>
        <end position="244"/>
    </location>
</feature>
<dbReference type="RefSeq" id="WP_068244086.1">
    <property type="nucleotide sequence ID" value="NZ_LPUY01000074.1"/>
</dbReference>
<organism evidence="8 9">
    <name type="scientific">Tritonibacter horizontis</name>
    <dbReference type="NCBI Taxonomy" id="1768241"/>
    <lineage>
        <taxon>Bacteria</taxon>
        <taxon>Pseudomonadati</taxon>
        <taxon>Pseudomonadota</taxon>
        <taxon>Alphaproteobacteria</taxon>
        <taxon>Rhodobacterales</taxon>
        <taxon>Paracoccaceae</taxon>
        <taxon>Tritonibacter</taxon>
    </lineage>
</organism>
<dbReference type="EMBL" id="LPUY01000074">
    <property type="protein sequence ID" value="KUP92563.1"/>
    <property type="molecule type" value="Genomic_DNA"/>
</dbReference>
<dbReference type="SUPFAM" id="SSF103473">
    <property type="entry name" value="MFS general substrate transporter"/>
    <property type="match status" value="1"/>
</dbReference>
<dbReference type="PROSITE" id="PS50850">
    <property type="entry name" value="MFS"/>
    <property type="match status" value="1"/>
</dbReference>
<dbReference type="InterPro" id="IPR011701">
    <property type="entry name" value="MFS"/>
</dbReference>
<dbReference type="CDD" id="cd17320">
    <property type="entry name" value="MFS_MdfA_MDR_like"/>
    <property type="match status" value="1"/>
</dbReference>
<dbReference type="InterPro" id="IPR050189">
    <property type="entry name" value="MFS_Efflux_Transporters"/>
</dbReference>
<evidence type="ECO:0000256" key="2">
    <source>
        <dbReference type="ARBA" id="ARBA00022475"/>
    </source>
</evidence>
<feature type="transmembrane region" description="Helical" evidence="6">
    <location>
        <begin position="51"/>
        <end position="69"/>
    </location>
</feature>
<dbReference type="AlphaFoldDB" id="A0A132BW10"/>
<feature type="domain" description="Major facilitator superfamily (MFS) profile" evidence="7">
    <location>
        <begin position="14"/>
        <end position="399"/>
    </location>
</feature>
<dbReference type="PROSITE" id="PS00216">
    <property type="entry name" value="SUGAR_TRANSPORT_1"/>
    <property type="match status" value="1"/>
</dbReference>
<dbReference type="Proteomes" id="UP000068382">
    <property type="component" value="Unassembled WGS sequence"/>
</dbReference>
<dbReference type="PANTHER" id="PTHR43124:SF3">
    <property type="entry name" value="CHLORAMPHENICOL EFFLUX PUMP RV0191"/>
    <property type="match status" value="1"/>
</dbReference>
<evidence type="ECO:0000313" key="8">
    <source>
        <dbReference type="EMBL" id="KUP92563.1"/>
    </source>
</evidence>
<dbReference type="InterPro" id="IPR005829">
    <property type="entry name" value="Sugar_transporter_CS"/>
</dbReference>
<dbReference type="PANTHER" id="PTHR43124">
    <property type="entry name" value="PURINE EFFLUX PUMP PBUE"/>
    <property type="match status" value="1"/>
</dbReference>
<dbReference type="OrthoDB" id="9800416at2"/>
<feature type="transmembrane region" description="Helical" evidence="6">
    <location>
        <begin position="256"/>
        <end position="277"/>
    </location>
</feature>
<feature type="transmembrane region" description="Helical" evidence="6">
    <location>
        <begin position="12"/>
        <end position="31"/>
    </location>
</feature>
<reference evidence="8 9" key="1">
    <citation type="submission" date="2015-12" db="EMBL/GenBank/DDBJ databases">
        <title>Genome sequence of the marine Rhodobacteraceae strain O3.65, Candidatus Tritonibacter horizontis.</title>
        <authorList>
            <person name="Poehlein A."/>
            <person name="Giebel H.A."/>
            <person name="Voget S."/>
            <person name="Brinkhoff T."/>
        </authorList>
    </citation>
    <scope>NUCLEOTIDE SEQUENCE [LARGE SCALE GENOMIC DNA]</scope>
    <source>
        <strain evidence="8 9">O3.65</strain>
    </source>
</reference>
<feature type="transmembrane region" description="Helical" evidence="6">
    <location>
        <begin position="170"/>
        <end position="189"/>
    </location>
</feature>
<sequence>MIVTRKPPLRQGEFIAMIAMMFATIAFSIDAMLPALPEIGAALSPTDINRAQLIVTSFVIGMGVGTFFTGPLSDAFGRKPVIYVGAALYCLGALASYFSQSLETILFSRVLMGLGAAAPRVVAIAIVRDLYVGRDMARIMSLAMMIFTLVPAFAPLLGSGIIAISNWRGIFAAFALFSVLTVLWMGIRLEEPLKKSDRRPFRLPHLIAALSEMVRHPTVRLSILAQTFCMTMLFTIIIMIQPVYEVVYDRAESFPVWFMVVALLAGSASFLNASLVGRVGMRRMVTWALGVQIIGSGLMFMLTSVPISDPLVFYIFVAWQTSVFFMVGLTLGNLNAIAMEPMGHIAGMAASVMGAISTVAAALLASPIGLLFDGTIVPMVGGVLCTAILAFVTMIWMARVEETVAPA</sequence>
<dbReference type="InterPro" id="IPR036259">
    <property type="entry name" value="MFS_trans_sf"/>
</dbReference>
<evidence type="ECO:0000259" key="7">
    <source>
        <dbReference type="PROSITE" id="PS50850"/>
    </source>
</evidence>
<keyword evidence="3 6" id="KW-0812">Transmembrane</keyword>
<name>A0A132BW10_9RHOB</name>
<feature type="transmembrane region" description="Helical" evidence="6">
    <location>
        <begin position="284"/>
        <end position="305"/>
    </location>
</feature>
<gene>
    <name evidence="8" type="primary">bcr_3</name>
    <name evidence="8" type="ORF">TRIHO_25330</name>
</gene>
<keyword evidence="2" id="KW-1003">Cell membrane</keyword>
<dbReference type="GO" id="GO:0005886">
    <property type="term" value="C:plasma membrane"/>
    <property type="evidence" value="ECO:0007669"/>
    <property type="project" value="UniProtKB-SubCell"/>
</dbReference>
<dbReference type="GO" id="GO:0022857">
    <property type="term" value="F:transmembrane transporter activity"/>
    <property type="evidence" value="ECO:0007669"/>
    <property type="project" value="InterPro"/>
</dbReference>
<feature type="transmembrane region" description="Helical" evidence="6">
    <location>
        <begin position="105"/>
        <end position="127"/>
    </location>
</feature>
<evidence type="ECO:0000313" key="9">
    <source>
        <dbReference type="Proteomes" id="UP000068382"/>
    </source>
</evidence>
<feature type="transmembrane region" description="Helical" evidence="6">
    <location>
        <begin position="139"/>
        <end position="164"/>
    </location>
</feature>
<keyword evidence="5 6" id="KW-0472">Membrane</keyword>
<feature type="transmembrane region" description="Helical" evidence="6">
    <location>
        <begin position="376"/>
        <end position="398"/>
    </location>
</feature>
<dbReference type="Gene3D" id="1.20.1720.10">
    <property type="entry name" value="Multidrug resistance protein D"/>
    <property type="match status" value="1"/>
</dbReference>
<evidence type="ECO:0000256" key="4">
    <source>
        <dbReference type="ARBA" id="ARBA00022989"/>
    </source>
</evidence>
<comment type="caution">
    <text evidence="8">The sequence shown here is derived from an EMBL/GenBank/DDBJ whole genome shotgun (WGS) entry which is preliminary data.</text>
</comment>
<protein>
    <submittedName>
        <fullName evidence="8">Bicyclomycin resistance protein</fullName>
    </submittedName>
</protein>
<feature type="transmembrane region" description="Helical" evidence="6">
    <location>
        <begin position="346"/>
        <end position="370"/>
    </location>
</feature>
<dbReference type="Pfam" id="PF07690">
    <property type="entry name" value="MFS_1"/>
    <property type="match status" value="1"/>
</dbReference>
<evidence type="ECO:0000256" key="3">
    <source>
        <dbReference type="ARBA" id="ARBA00022692"/>
    </source>
</evidence>
<keyword evidence="9" id="KW-1185">Reference proteome</keyword>
<proteinExistence type="predicted"/>
<dbReference type="PATRIC" id="fig|1768241.3.peg.2654"/>
<accession>A0A132BW10</accession>
<feature type="transmembrane region" description="Helical" evidence="6">
    <location>
        <begin position="311"/>
        <end position="334"/>
    </location>
</feature>